<keyword evidence="1" id="KW-0732">Signal</keyword>
<accession>A0A2S5RDU8</accession>
<sequence length="521" mass="60708">MKKLLISLLSLTLMGSTSLVCVSSSKVVSKIQDEKIQAIEDNLEKNAIKISKTDKQKYNINIDKYKKKLFKKRSLSTKSTLEEKSNNHIELFDIKNNVGTQRIYVYDRDKIENEIYSFIDTELNEMQNNDYNFDEEVKFINKYLHINTLHYDNKFKSKMSELFLYKIESSKDEEKQYLSNYAWKQYEKPIREEDKPNYFYQSINGFSQVYSPSDDFILMGMETLFILTVSKALGPIKDLALPMVVPIVTKALLSIGIKIPDTITKMIIKSVINNAVSTPLKKILGWSSLTGIIKSILQYDKLRKILFENKKVLTEEYNEDIWDRYFEFFMKGFENGFWGKWNSTFGGTSVKDRAVIIFDEVKNPLWNLKSITSHSTAKFRKWIPWLTYTNQKTVEHNIDKNKKLTFFTATLAVKGTWTGTFYGPVDNDKSGDYDLDWSANFLEKTTLELKPNINKKSTPIAKILFVSENLKYTKNKAKIYQNNKQEFNDAISPKTKDILSKYPIESTTNNYKFLSFGHVFD</sequence>
<dbReference type="Proteomes" id="UP000237865">
    <property type="component" value="Unassembled WGS sequence"/>
</dbReference>
<feature type="chain" id="PRO_5015696205" description="Lipoprotein" evidence="1">
    <location>
        <begin position="20"/>
        <end position="521"/>
    </location>
</feature>
<name>A0A2S5RDU8_9MOLU</name>
<evidence type="ECO:0000313" key="3">
    <source>
        <dbReference type="Proteomes" id="UP000237865"/>
    </source>
</evidence>
<evidence type="ECO:0000256" key="1">
    <source>
        <dbReference type="SAM" id="SignalP"/>
    </source>
</evidence>
<feature type="signal peptide" evidence="1">
    <location>
        <begin position="1"/>
        <end position="19"/>
    </location>
</feature>
<dbReference type="RefSeq" id="WP_028126350.1">
    <property type="nucleotide sequence ID" value="NZ_PHNE01000002.1"/>
</dbReference>
<dbReference type="EMBL" id="PHNE01000002">
    <property type="protein sequence ID" value="PPE05491.1"/>
    <property type="molecule type" value="Genomic_DNA"/>
</dbReference>
<gene>
    <name evidence="2" type="ORF">ELUCI_v1c05840</name>
</gene>
<protein>
    <recommendedName>
        <fullName evidence="4">Lipoprotein</fullName>
    </recommendedName>
</protein>
<keyword evidence="3" id="KW-1185">Reference proteome</keyword>
<evidence type="ECO:0008006" key="4">
    <source>
        <dbReference type="Google" id="ProtNLM"/>
    </source>
</evidence>
<reference evidence="2 3" key="1">
    <citation type="submission" date="2017-11" db="EMBL/GenBank/DDBJ databases">
        <title>Genome sequence of Entomoplasma lucivorax PIPN-2 (ATCC 49196).</title>
        <authorList>
            <person name="Lo W.-S."/>
            <person name="Gasparich G.E."/>
            <person name="Kuo C.-H."/>
        </authorList>
    </citation>
    <scope>NUCLEOTIDE SEQUENCE [LARGE SCALE GENOMIC DNA]</scope>
    <source>
        <strain evidence="2 3">PIPN-2</strain>
    </source>
</reference>
<dbReference type="AlphaFoldDB" id="A0A2S5RDU8"/>
<organism evidence="2 3">
    <name type="scientific">Williamsoniiplasma lucivorax</name>
    <dbReference type="NCBI Taxonomy" id="209274"/>
    <lineage>
        <taxon>Bacteria</taxon>
        <taxon>Bacillati</taxon>
        <taxon>Mycoplasmatota</taxon>
        <taxon>Mollicutes</taxon>
        <taxon>Entomoplasmatales</taxon>
        <taxon>Williamsoniiplasma</taxon>
    </lineage>
</organism>
<proteinExistence type="predicted"/>
<evidence type="ECO:0000313" key="2">
    <source>
        <dbReference type="EMBL" id="PPE05491.1"/>
    </source>
</evidence>
<comment type="caution">
    <text evidence="2">The sequence shown here is derived from an EMBL/GenBank/DDBJ whole genome shotgun (WGS) entry which is preliminary data.</text>
</comment>